<name>A0A9J6C548_POLVA</name>
<dbReference type="Proteomes" id="UP001107558">
    <property type="component" value="Chromosome 2"/>
</dbReference>
<evidence type="ECO:0000313" key="5">
    <source>
        <dbReference type="Proteomes" id="UP001107558"/>
    </source>
</evidence>
<evidence type="ECO:0000256" key="1">
    <source>
        <dbReference type="SAM" id="MobiDB-lite"/>
    </source>
</evidence>
<evidence type="ECO:0000259" key="3">
    <source>
        <dbReference type="Pfam" id="PF19033"/>
    </source>
</evidence>
<evidence type="ECO:0008006" key="6">
    <source>
        <dbReference type="Google" id="ProtNLM"/>
    </source>
</evidence>
<dbReference type="EMBL" id="JADBJN010000002">
    <property type="protein sequence ID" value="KAG5676976.1"/>
    <property type="molecule type" value="Genomic_DNA"/>
</dbReference>
<accession>A0A9J6C548</accession>
<keyword evidence="5" id="KW-1185">Reference proteome</keyword>
<feature type="domain" description="CCZ1/INTU second Longin" evidence="2">
    <location>
        <begin position="424"/>
        <end position="529"/>
    </location>
</feature>
<dbReference type="InterPro" id="IPR043988">
    <property type="entry name" value="CCZ1/INTU_longin_2"/>
</dbReference>
<gene>
    <name evidence="4" type="ORF">PVAND_006768</name>
</gene>
<feature type="compositionally biased region" description="Polar residues" evidence="1">
    <location>
        <begin position="602"/>
        <end position="613"/>
    </location>
</feature>
<feature type="domain" description="CCZ1/INTU/HPS4 third Longin" evidence="3">
    <location>
        <begin position="638"/>
        <end position="759"/>
    </location>
</feature>
<sequence>MSNASDCSFNSYSPDFKNYIEEYNGSSSLIYIRAHSIDHHHQLKQSLNTDELFRNEFKRMSLRQRDKGILSKFTSKKSKFDLKVVERNVYSHDNGRAKELKIRNISFKENKLPKPRLNDHRSLFEIIFNASLIIGPENRKFIIDKINQFSIFEKDLNVGDTIKSINGDLITVDNLNHILSKVITQKYFKIVAEESCKDEYVAMQEEIKITKVPDVVTFKDKLFQLETESHELIFSLNVIVKNEQISEDSDDYITVFSYPPKENNFLHKLKGSFLTIASIMKNTFNIYPRITNIKVHNTIFYVTYTIRNGGNEFIFLGFNSNYGGSFDATHLTKNFVKFLDYIYPNFIIMNDFEQLNSFCEIVKMQLIKKNSDAINFEQLFSCVKFVSLPKEIVLRINDALSELEAMDYRNWNESLMELFGKFSIIGSCLYFKNSLICSHFNEIDLENVDLFIRHMCLKFMFERCILKEVAIWQRVYPREYQSYNMENDSTKNKVFLLIVSNGNLIMCVLLEENSFNINPENIESQSSNYLINFLFEMKDVLDHLKMVGIENLAKIWINSAKRPLCKNPFEPEISKKNQLQLKNIKEESEDDESDRDFDSHIDGQSTRQSSSGGFENEDLIYKDFEDIIPQTLTFGADNVLFHFTNLDFKEGIMITSLCEKYSIPPNDLLVDIFRRGCLNIHNKLQNTIKFNQILSRENRISNNNKTAMLPKEQAMLCEVKWEKGILNFWIIGRLFGIKELYVCHDARTPQNMVEIAFRLAINCCG</sequence>
<dbReference type="PANTHER" id="PTHR21082">
    <property type="entry name" value="PROTEIN INTURNED"/>
    <property type="match status" value="1"/>
</dbReference>
<comment type="caution">
    <text evidence="4">The sequence shown here is derived from an EMBL/GenBank/DDBJ whole genome shotgun (WGS) entry which is preliminary data.</text>
</comment>
<dbReference type="GO" id="GO:0060271">
    <property type="term" value="P:cilium assembly"/>
    <property type="evidence" value="ECO:0007669"/>
    <property type="project" value="InterPro"/>
</dbReference>
<dbReference type="InterPro" id="IPR043989">
    <property type="entry name" value="CCZ1/INTU/HSP4_longin_3"/>
</dbReference>
<dbReference type="GO" id="GO:0007399">
    <property type="term" value="P:nervous system development"/>
    <property type="evidence" value="ECO:0007669"/>
    <property type="project" value="TreeGrafter"/>
</dbReference>
<dbReference type="InterPro" id="IPR039151">
    <property type="entry name" value="INTU"/>
</dbReference>
<dbReference type="Pfam" id="PF19033">
    <property type="entry name" value="Intu_longin_3"/>
    <property type="match status" value="1"/>
</dbReference>
<dbReference type="OrthoDB" id="10263272at2759"/>
<proteinExistence type="predicted"/>
<evidence type="ECO:0000313" key="4">
    <source>
        <dbReference type="EMBL" id="KAG5676976.1"/>
    </source>
</evidence>
<reference evidence="4" key="1">
    <citation type="submission" date="2021-03" db="EMBL/GenBank/DDBJ databases">
        <title>Chromosome level genome of the anhydrobiotic midge Polypedilum vanderplanki.</title>
        <authorList>
            <person name="Yoshida Y."/>
            <person name="Kikawada T."/>
            <person name="Gusev O."/>
        </authorList>
    </citation>
    <scope>NUCLEOTIDE SEQUENCE</scope>
    <source>
        <strain evidence="4">NIAS01</strain>
        <tissue evidence="4">Whole body or cell culture</tissue>
    </source>
</reference>
<dbReference type="AlphaFoldDB" id="A0A9J6C548"/>
<dbReference type="GO" id="GO:0001736">
    <property type="term" value="P:establishment of planar polarity"/>
    <property type="evidence" value="ECO:0007669"/>
    <property type="project" value="InterPro"/>
</dbReference>
<dbReference type="GO" id="GO:0016192">
    <property type="term" value="P:vesicle-mediated transport"/>
    <property type="evidence" value="ECO:0007669"/>
    <property type="project" value="InterPro"/>
</dbReference>
<dbReference type="Pfam" id="PF19032">
    <property type="entry name" value="Intu_longin_2"/>
    <property type="match status" value="1"/>
</dbReference>
<dbReference type="PANTHER" id="PTHR21082:SF4">
    <property type="entry name" value="PROTEIN INTURNED"/>
    <property type="match status" value="1"/>
</dbReference>
<dbReference type="GO" id="GO:0005737">
    <property type="term" value="C:cytoplasm"/>
    <property type="evidence" value="ECO:0007669"/>
    <property type="project" value="TreeGrafter"/>
</dbReference>
<protein>
    <recommendedName>
        <fullName evidence="6">Protein inturned</fullName>
    </recommendedName>
</protein>
<feature type="region of interest" description="Disordered" evidence="1">
    <location>
        <begin position="580"/>
        <end position="614"/>
    </location>
</feature>
<dbReference type="GO" id="GO:0005929">
    <property type="term" value="C:cilium"/>
    <property type="evidence" value="ECO:0007669"/>
    <property type="project" value="TreeGrafter"/>
</dbReference>
<organism evidence="4 5">
    <name type="scientific">Polypedilum vanderplanki</name>
    <name type="common">Sleeping chironomid midge</name>
    <dbReference type="NCBI Taxonomy" id="319348"/>
    <lineage>
        <taxon>Eukaryota</taxon>
        <taxon>Metazoa</taxon>
        <taxon>Ecdysozoa</taxon>
        <taxon>Arthropoda</taxon>
        <taxon>Hexapoda</taxon>
        <taxon>Insecta</taxon>
        <taxon>Pterygota</taxon>
        <taxon>Neoptera</taxon>
        <taxon>Endopterygota</taxon>
        <taxon>Diptera</taxon>
        <taxon>Nematocera</taxon>
        <taxon>Chironomoidea</taxon>
        <taxon>Chironomidae</taxon>
        <taxon>Chironominae</taxon>
        <taxon>Polypedilum</taxon>
        <taxon>Polypedilum</taxon>
    </lineage>
</organism>
<evidence type="ECO:0000259" key="2">
    <source>
        <dbReference type="Pfam" id="PF19032"/>
    </source>
</evidence>